<feature type="non-terminal residue" evidence="1">
    <location>
        <position position="1"/>
    </location>
</feature>
<evidence type="ECO:0000313" key="2">
    <source>
        <dbReference type="Proteomes" id="UP000789702"/>
    </source>
</evidence>
<organism evidence="1 2">
    <name type="scientific">Dentiscutata heterogama</name>
    <dbReference type="NCBI Taxonomy" id="1316150"/>
    <lineage>
        <taxon>Eukaryota</taxon>
        <taxon>Fungi</taxon>
        <taxon>Fungi incertae sedis</taxon>
        <taxon>Mucoromycota</taxon>
        <taxon>Glomeromycotina</taxon>
        <taxon>Glomeromycetes</taxon>
        <taxon>Diversisporales</taxon>
        <taxon>Gigasporaceae</taxon>
        <taxon>Dentiscutata</taxon>
    </lineage>
</organism>
<dbReference type="Proteomes" id="UP000789702">
    <property type="component" value="Unassembled WGS sequence"/>
</dbReference>
<accession>A0ACA9NFZ9</accession>
<dbReference type="EMBL" id="CAJVPU010016724">
    <property type="protein sequence ID" value="CAG8655040.1"/>
    <property type="molecule type" value="Genomic_DNA"/>
</dbReference>
<proteinExistence type="predicted"/>
<evidence type="ECO:0000313" key="1">
    <source>
        <dbReference type="EMBL" id="CAG8655040.1"/>
    </source>
</evidence>
<protein>
    <submittedName>
        <fullName evidence="1">2246_t:CDS:1</fullName>
    </submittedName>
</protein>
<comment type="caution">
    <text evidence="1">The sequence shown here is derived from an EMBL/GenBank/DDBJ whole genome shotgun (WGS) entry which is preliminary data.</text>
</comment>
<gene>
    <name evidence="1" type="ORF">DHETER_LOCUS9481</name>
</gene>
<name>A0ACA9NFZ9_9GLOM</name>
<sequence>SATENNDNNNDSESVISEFQWFCHDIENLLKENDPILNNTVASFLQSCNWDAGQRMHQGRPRESRRKLVGNIEEQELDESVMSAQLKRPKKQPYDLQQAILENRPNGVA</sequence>
<reference evidence="1" key="1">
    <citation type="submission" date="2021-06" db="EMBL/GenBank/DDBJ databases">
        <authorList>
            <person name="Kallberg Y."/>
            <person name="Tangrot J."/>
            <person name="Rosling A."/>
        </authorList>
    </citation>
    <scope>NUCLEOTIDE SEQUENCE</scope>
    <source>
        <strain evidence="1">IL203A</strain>
    </source>
</reference>
<keyword evidence="2" id="KW-1185">Reference proteome</keyword>